<name>A0A6P1M696_9BACT</name>
<keyword evidence="1" id="KW-1003">Cell membrane</keyword>
<dbReference type="PANTHER" id="PTHR22550">
    <property type="entry name" value="SPORE GERMINATION PROTEIN"/>
    <property type="match status" value="1"/>
</dbReference>
<evidence type="ECO:0000256" key="3">
    <source>
        <dbReference type="ARBA" id="ARBA00022989"/>
    </source>
</evidence>
<dbReference type="RefSeq" id="WP_160629279.1">
    <property type="nucleotide sequence ID" value="NZ_CP047593.1"/>
</dbReference>
<sequence length="328" mass="36545">MRFAAPEFFKWLLLALPLMVLLVVLHRQRKRKLACLISSNVWKTVIPGFSTKSARRRTVLRVLALLCVGLALTRPQWGFKWEEVRHRGLDILVVLDTSKSMLATDIRPNRLKQAQWAVRDFIRQLKGDRIGLVAFAGSSFLQCPATIDYAAFTMMLDDIYAGIIPRGGTAIAQALETAADSFEKGSEADKVIILITDGEDHEGDPEKMAEKLKSEKIRLYSIGVGTPQGELIPAEGGGYIKDSQGRVVKSTINETLLEQLARETGGFYVRSAPGDFGLDRIYKLGISNLQRDEQDTRLAKVYEERFSWFVAAALILLFSEALIAGKAK</sequence>
<organism evidence="7 8">
    <name type="scientific">Tichowtungia aerotolerans</name>
    <dbReference type="NCBI Taxonomy" id="2697043"/>
    <lineage>
        <taxon>Bacteria</taxon>
        <taxon>Pseudomonadati</taxon>
        <taxon>Kiritimatiellota</taxon>
        <taxon>Tichowtungiia</taxon>
        <taxon>Tichowtungiales</taxon>
        <taxon>Tichowtungiaceae</taxon>
        <taxon>Tichowtungia</taxon>
    </lineage>
</organism>
<feature type="transmembrane region" description="Helical" evidence="5">
    <location>
        <begin position="306"/>
        <end position="325"/>
    </location>
</feature>
<dbReference type="PANTHER" id="PTHR22550:SF5">
    <property type="entry name" value="LEUCINE ZIPPER PROTEIN 4"/>
    <property type="match status" value="1"/>
</dbReference>
<dbReference type="PROSITE" id="PS50234">
    <property type="entry name" value="VWFA"/>
    <property type="match status" value="1"/>
</dbReference>
<proteinExistence type="predicted"/>
<dbReference type="InterPro" id="IPR002035">
    <property type="entry name" value="VWF_A"/>
</dbReference>
<dbReference type="AlphaFoldDB" id="A0A6P1M696"/>
<keyword evidence="3 5" id="KW-1133">Transmembrane helix</keyword>
<evidence type="ECO:0000313" key="8">
    <source>
        <dbReference type="Proteomes" id="UP000464954"/>
    </source>
</evidence>
<evidence type="ECO:0000256" key="2">
    <source>
        <dbReference type="ARBA" id="ARBA00022692"/>
    </source>
</evidence>
<keyword evidence="8" id="KW-1185">Reference proteome</keyword>
<gene>
    <name evidence="7" type="ORF">GT409_11805</name>
</gene>
<reference evidence="7 8" key="1">
    <citation type="submission" date="2020-01" db="EMBL/GenBank/DDBJ databases">
        <title>Ponticoccus aerotolerans gen. nov., sp. nov., an anaerobic bacterium and proposal of Ponticoccusceae fam. nov., Ponticoccusles ord. nov. and Ponticoccuse classis nov. in the phylum Kiritimatiellaeota.</title>
        <authorList>
            <person name="Zhou L.Y."/>
            <person name="Du Z.J."/>
        </authorList>
    </citation>
    <scope>NUCLEOTIDE SEQUENCE [LARGE SCALE GENOMIC DNA]</scope>
    <source>
        <strain evidence="7 8">S-5007</strain>
    </source>
</reference>
<dbReference type="Gene3D" id="3.40.50.410">
    <property type="entry name" value="von Willebrand factor, type A domain"/>
    <property type="match status" value="1"/>
</dbReference>
<protein>
    <submittedName>
        <fullName evidence="7">VWA domain-containing protein</fullName>
    </submittedName>
</protein>
<feature type="domain" description="VWFA" evidence="6">
    <location>
        <begin position="90"/>
        <end position="225"/>
    </location>
</feature>
<accession>A0A6P1M696</accession>
<evidence type="ECO:0000313" key="7">
    <source>
        <dbReference type="EMBL" id="QHI70100.1"/>
    </source>
</evidence>
<dbReference type="SUPFAM" id="SSF53300">
    <property type="entry name" value="vWA-like"/>
    <property type="match status" value="1"/>
</dbReference>
<dbReference type="InterPro" id="IPR024163">
    <property type="entry name" value="Aerotolerance_reg_N"/>
</dbReference>
<dbReference type="EMBL" id="CP047593">
    <property type="protein sequence ID" value="QHI70100.1"/>
    <property type="molecule type" value="Genomic_DNA"/>
</dbReference>
<evidence type="ECO:0000256" key="5">
    <source>
        <dbReference type="SAM" id="Phobius"/>
    </source>
</evidence>
<keyword evidence="4 5" id="KW-0472">Membrane</keyword>
<dbReference type="Pfam" id="PF13519">
    <property type="entry name" value="VWA_2"/>
    <property type="match status" value="1"/>
</dbReference>
<dbReference type="InterPro" id="IPR036465">
    <property type="entry name" value="vWFA_dom_sf"/>
</dbReference>
<dbReference type="InterPro" id="IPR050768">
    <property type="entry name" value="UPF0353/GerABKA_families"/>
</dbReference>
<keyword evidence="2 5" id="KW-0812">Transmembrane</keyword>
<evidence type="ECO:0000256" key="1">
    <source>
        <dbReference type="ARBA" id="ARBA00022475"/>
    </source>
</evidence>
<evidence type="ECO:0000256" key="4">
    <source>
        <dbReference type="ARBA" id="ARBA00023136"/>
    </source>
</evidence>
<dbReference type="SMART" id="SM00327">
    <property type="entry name" value="VWA"/>
    <property type="match status" value="1"/>
</dbReference>
<dbReference type="Proteomes" id="UP000464954">
    <property type="component" value="Chromosome"/>
</dbReference>
<evidence type="ECO:0000259" key="6">
    <source>
        <dbReference type="PROSITE" id="PS50234"/>
    </source>
</evidence>
<dbReference type="KEGG" id="taer:GT409_11805"/>
<dbReference type="Pfam" id="PF07584">
    <property type="entry name" value="BatA"/>
    <property type="match status" value="1"/>
</dbReference>